<dbReference type="Proteomes" id="UP001058860">
    <property type="component" value="Chromosome"/>
</dbReference>
<name>A0ABY5PCN1_9ACTN</name>
<evidence type="ECO:0008006" key="4">
    <source>
        <dbReference type="Google" id="ProtNLM"/>
    </source>
</evidence>
<sequence>MAALRESEQRSVLVAMVLALGMLTIDATIVRVALPAIQRDLDLSDVAQQVARRHATARRLAA</sequence>
<keyword evidence="1" id="KW-0472">Membrane</keyword>
<reference evidence="3" key="1">
    <citation type="submission" date="2021-11" db="EMBL/GenBank/DDBJ databases">
        <title>Cultivation dependent microbiological survey of springs from the worlds oldest radium mine currently devoted to the extraction of radon-saturated water.</title>
        <authorList>
            <person name="Kapinusova G."/>
            <person name="Smrhova T."/>
            <person name="Strejcek M."/>
            <person name="Suman J."/>
            <person name="Jani K."/>
            <person name="Pajer P."/>
            <person name="Uhlik O."/>
        </authorList>
    </citation>
    <scope>NUCLEOTIDE SEQUENCE [LARGE SCALE GENOMIC DNA]</scope>
    <source>
        <strain evidence="3">J379</strain>
    </source>
</reference>
<dbReference type="EMBL" id="CP088295">
    <property type="protein sequence ID" value="UUY02396.1"/>
    <property type="molecule type" value="Genomic_DNA"/>
</dbReference>
<proteinExistence type="predicted"/>
<accession>A0ABY5PCN1</accession>
<feature type="transmembrane region" description="Helical" evidence="1">
    <location>
        <begin position="12"/>
        <end position="34"/>
    </location>
</feature>
<dbReference type="RefSeq" id="WP_353862925.1">
    <property type="nucleotide sequence ID" value="NZ_CP088295.1"/>
</dbReference>
<evidence type="ECO:0000313" key="2">
    <source>
        <dbReference type="EMBL" id="UUY02396.1"/>
    </source>
</evidence>
<evidence type="ECO:0000313" key="3">
    <source>
        <dbReference type="Proteomes" id="UP001058860"/>
    </source>
</evidence>
<keyword evidence="1" id="KW-1133">Transmembrane helix</keyword>
<protein>
    <recommendedName>
        <fullName evidence="4">MFS transporter</fullName>
    </recommendedName>
</protein>
<keyword evidence="3" id="KW-1185">Reference proteome</keyword>
<organism evidence="2 3">
    <name type="scientific">Svornostia abyssi</name>
    <dbReference type="NCBI Taxonomy" id="2898438"/>
    <lineage>
        <taxon>Bacteria</taxon>
        <taxon>Bacillati</taxon>
        <taxon>Actinomycetota</taxon>
        <taxon>Thermoleophilia</taxon>
        <taxon>Solirubrobacterales</taxon>
        <taxon>Baekduiaceae</taxon>
        <taxon>Svornostia</taxon>
    </lineage>
</organism>
<evidence type="ECO:0000256" key="1">
    <source>
        <dbReference type="SAM" id="Phobius"/>
    </source>
</evidence>
<keyword evidence="1" id="KW-0812">Transmembrane</keyword>
<gene>
    <name evidence="2" type="ORF">LRS13_17030</name>
</gene>